<keyword evidence="2" id="KW-0812">Transmembrane</keyword>
<name>A0A0C2CT14_9BACT</name>
<feature type="region of interest" description="Disordered" evidence="1">
    <location>
        <begin position="151"/>
        <end position="170"/>
    </location>
</feature>
<evidence type="ECO:0000313" key="3">
    <source>
        <dbReference type="EMBL" id="KIG12740.1"/>
    </source>
</evidence>
<protein>
    <submittedName>
        <fullName evidence="3">Uncharacterized protein</fullName>
    </submittedName>
</protein>
<evidence type="ECO:0000313" key="4">
    <source>
        <dbReference type="Proteomes" id="UP000031599"/>
    </source>
</evidence>
<gene>
    <name evidence="3" type="ORF">DB30_01098</name>
</gene>
<keyword evidence="2" id="KW-1133">Transmembrane helix</keyword>
<proteinExistence type="predicted"/>
<sequence length="181" mass="20974">MSTRWSGIRVIDAVALLGFGLAWLIPMAWVGYLGGPPASWPVNCQDLYAVSCLFGRGSERVSMFYVQIRLADRPGWYDLPEREYFRLEPFGHRNRFDRFMARFGYRDEDHPARSELAHWIAATHRERHPDDARIIAVRFLWVDHTISAEAPPTDRWRKPPRSQAGRLRTLGEPVIIREAGK</sequence>
<comment type="caution">
    <text evidence="3">The sequence shown here is derived from an EMBL/GenBank/DDBJ whole genome shotgun (WGS) entry which is preliminary data.</text>
</comment>
<dbReference type="Proteomes" id="UP000031599">
    <property type="component" value="Unassembled WGS sequence"/>
</dbReference>
<feature type="transmembrane region" description="Helical" evidence="2">
    <location>
        <begin position="12"/>
        <end position="34"/>
    </location>
</feature>
<dbReference type="EMBL" id="JMCC02000120">
    <property type="protein sequence ID" value="KIG12740.1"/>
    <property type="molecule type" value="Genomic_DNA"/>
</dbReference>
<reference evidence="3 4" key="1">
    <citation type="submission" date="2014-12" db="EMBL/GenBank/DDBJ databases">
        <title>Genome assembly of Enhygromyxa salina DSM 15201.</title>
        <authorList>
            <person name="Sharma G."/>
            <person name="Subramanian S."/>
        </authorList>
    </citation>
    <scope>NUCLEOTIDE SEQUENCE [LARGE SCALE GENOMIC DNA]</scope>
    <source>
        <strain evidence="3 4">DSM 15201</strain>
    </source>
</reference>
<dbReference type="RefSeq" id="WP_052557158.1">
    <property type="nucleotide sequence ID" value="NZ_JMCC02000120.1"/>
</dbReference>
<keyword evidence="2" id="KW-0472">Membrane</keyword>
<organism evidence="3 4">
    <name type="scientific">Enhygromyxa salina</name>
    <dbReference type="NCBI Taxonomy" id="215803"/>
    <lineage>
        <taxon>Bacteria</taxon>
        <taxon>Pseudomonadati</taxon>
        <taxon>Myxococcota</taxon>
        <taxon>Polyangia</taxon>
        <taxon>Nannocystales</taxon>
        <taxon>Nannocystaceae</taxon>
        <taxon>Enhygromyxa</taxon>
    </lineage>
</organism>
<evidence type="ECO:0000256" key="1">
    <source>
        <dbReference type="SAM" id="MobiDB-lite"/>
    </source>
</evidence>
<accession>A0A0C2CT14</accession>
<evidence type="ECO:0000256" key="2">
    <source>
        <dbReference type="SAM" id="Phobius"/>
    </source>
</evidence>
<dbReference type="AlphaFoldDB" id="A0A0C2CT14"/>